<name>A0A5E4SI32_9BURK</name>
<dbReference type="AlphaFoldDB" id="A0A5E4SI32"/>
<dbReference type="EC" id="6.3.4.4" evidence="1"/>
<dbReference type="Proteomes" id="UP000334380">
    <property type="component" value="Unassembled WGS sequence"/>
</dbReference>
<reference evidence="1 2" key="1">
    <citation type="submission" date="2019-08" db="EMBL/GenBank/DDBJ databases">
        <authorList>
            <person name="Peeters C."/>
        </authorList>
    </citation>
    <scope>NUCLEOTIDE SEQUENCE [LARGE SCALE GENOMIC DNA]</scope>
    <source>
        <strain evidence="1 2">LMG 31013</strain>
    </source>
</reference>
<evidence type="ECO:0000313" key="2">
    <source>
        <dbReference type="Proteomes" id="UP000334380"/>
    </source>
</evidence>
<organism evidence="1 2">
    <name type="scientific">Pandoraea terrigena</name>
    <dbReference type="NCBI Taxonomy" id="2508292"/>
    <lineage>
        <taxon>Bacteria</taxon>
        <taxon>Pseudomonadati</taxon>
        <taxon>Pseudomonadota</taxon>
        <taxon>Betaproteobacteria</taxon>
        <taxon>Burkholderiales</taxon>
        <taxon>Burkholderiaceae</taxon>
        <taxon>Pandoraea</taxon>
    </lineage>
</organism>
<protein>
    <submittedName>
        <fullName evidence="1">Adenylosuccinate synthetase</fullName>
        <ecNumber evidence="1">6.3.4.4</ecNumber>
    </submittedName>
</protein>
<gene>
    <name evidence="1" type="primary">purA_2</name>
    <name evidence="1" type="ORF">PTE31013_00776</name>
</gene>
<sequence>MNASPGYADVLVDEAREGRWAPTIRHFPAFEALTDIPLAFSLLPLSFQRFVLAVQEITACRVAGTGAGPAREQRLIISKGDVDHDA</sequence>
<accession>A0A5E4SI32</accession>
<dbReference type="EMBL" id="CABPRU010000001">
    <property type="protein sequence ID" value="VVD74104.1"/>
    <property type="molecule type" value="Genomic_DNA"/>
</dbReference>
<keyword evidence="2" id="KW-1185">Reference proteome</keyword>
<evidence type="ECO:0000313" key="1">
    <source>
        <dbReference type="EMBL" id="VVD74104.1"/>
    </source>
</evidence>
<proteinExistence type="predicted"/>
<keyword evidence="1" id="KW-0436">Ligase</keyword>
<dbReference type="GO" id="GO:0004019">
    <property type="term" value="F:adenylosuccinate synthase activity"/>
    <property type="evidence" value="ECO:0007669"/>
    <property type="project" value="UniProtKB-EC"/>
</dbReference>